<dbReference type="InterPro" id="IPR004254">
    <property type="entry name" value="AdipoR/HlyIII-related"/>
</dbReference>
<dbReference type="Pfam" id="PF03006">
    <property type="entry name" value="HlyIII"/>
    <property type="match status" value="1"/>
</dbReference>
<protein>
    <submittedName>
        <fullName evidence="6">Hly-III family protein</fullName>
    </submittedName>
</protein>
<keyword evidence="3 5" id="KW-1133">Transmembrane helix</keyword>
<feature type="transmembrane region" description="Helical" evidence="5">
    <location>
        <begin position="142"/>
        <end position="159"/>
    </location>
</feature>
<evidence type="ECO:0000313" key="6">
    <source>
        <dbReference type="EMBL" id="QRF65035.1"/>
    </source>
</evidence>
<feature type="transmembrane region" description="Helical" evidence="5">
    <location>
        <begin position="29"/>
        <end position="53"/>
    </location>
</feature>
<proteinExistence type="predicted"/>
<gene>
    <name evidence="6" type="ORF">GQA70_01110</name>
</gene>
<feature type="transmembrane region" description="Helical" evidence="5">
    <location>
        <begin position="205"/>
        <end position="226"/>
    </location>
</feature>
<dbReference type="EMBL" id="CP047166">
    <property type="protein sequence ID" value="QRF65035.1"/>
    <property type="molecule type" value="Genomic_DNA"/>
</dbReference>
<keyword evidence="4 5" id="KW-0472">Membrane</keyword>
<evidence type="ECO:0000256" key="5">
    <source>
        <dbReference type="SAM" id="Phobius"/>
    </source>
</evidence>
<evidence type="ECO:0000256" key="1">
    <source>
        <dbReference type="ARBA" id="ARBA00004141"/>
    </source>
</evidence>
<organism evidence="6 7">
    <name type="scientific">Ponticoccus alexandrii</name>
    <dbReference type="NCBI Taxonomy" id="1943633"/>
    <lineage>
        <taxon>Bacteria</taxon>
        <taxon>Pseudomonadati</taxon>
        <taxon>Pseudomonadota</taxon>
        <taxon>Alphaproteobacteria</taxon>
        <taxon>Rhodobacterales</taxon>
        <taxon>Roseobacteraceae</taxon>
        <taxon>Ponticoccus</taxon>
    </lineage>
</organism>
<keyword evidence="7" id="KW-1185">Reference proteome</keyword>
<accession>A0ABX7F476</accession>
<feature type="transmembrane region" description="Helical" evidence="5">
    <location>
        <begin position="60"/>
        <end position="80"/>
    </location>
</feature>
<evidence type="ECO:0000256" key="2">
    <source>
        <dbReference type="ARBA" id="ARBA00022692"/>
    </source>
</evidence>
<feature type="transmembrane region" description="Helical" evidence="5">
    <location>
        <begin position="171"/>
        <end position="193"/>
    </location>
</feature>
<evidence type="ECO:0000313" key="7">
    <source>
        <dbReference type="Proteomes" id="UP000596387"/>
    </source>
</evidence>
<dbReference type="RefSeq" id="WP_052260061.1">
    <property type="nucleotide sequence ID" value="NZ_CP047166.1"/>
</dbReference>
<sequence>MTAGPNRAVTPMVCDRQRVYSRAEMASDMIVHLAAIVLALTAVPVLITLTVIWRGDMAGIVGVSVYGSTLLLMLTASLMYNHLPAPGWAGVLRRLDMSAIHLKIAGTYTPFALLSGSGLGLLTAIWSAAAGATLVTMIRRHLPAGAAVLMCLCSGWVVVVGGRDMLGNLPLSATILMVIGGLLYTIGTPFLLASRLRFHNTIWHGLVVAATIVIFVAVFLVAAAPVRLAPIG</sequence>
<evidence type="ECO:0000256" key="3">
    <source>
        <dbReference type="ARBA" id="ARBA00022989"/>
    </source>
</evidence>
<reference evidence="6 7" key="1">
    <citation type="submission" date="2019-12" db="EMBL/GenBank/DDBJ databases">
        <title>Complete Genome Sequence of a Quorum-Sensing Bacterium,Rhodobacteraceae bacterium C31, Isolated from a marine microalgae symbiotic bacteria.</title>
        <authorList>
            <person name="Zhang Y."/>
        </authorList>
    </citation>
    <scope>NUCLEOTIDE SEQUENCE [LARGE SCALE GENOMIC DNA]</scope>
    <source>
        <strain evidence="6 7">C31</strain>
    </source>
</reference>
<dbReference type="Proteomes" id="UP000596387">
    <property type="component" value="Chromosome"/>
</dbReference>
<comment type="subcellular location">
    <subcellularLocation>
        <location evidence="1">Membrane</location>
        <topology evidence="1">Multi-pass membrane protein</topology>
    </subcellularLocation>
</comment>
<keyword evidence="2 5" id="KW-0812">Transmembrane</keyword>
<feature type="transmembrane region" description="Helical" evidence="5">
    <location>
        <begin position="111"/>
        <end position="135"/>
    </location>
</feature>
<name>A0ABX7F476_9RHOB</name>
<evidence type="ECO:0000256" key="4">
    <source>
        <dbReference type="ARBA" id="ARBA00023136"/>
    </source>
</evidence>